<dbReference type="AlphaFoldDB" id="A0A840UHZ8"/>
<keyword evidence="9" id="KW-1185">Reference proteome</keyword>
<dbReference type="RefSeq" id="WP_183858998.1">
    <property type="nucleotide sequence ID" value="NZ_JACHFH010000002.1"/>
</dbReference>
<evidence type="ECO:0000256" key="4">
    <source>
        <dbReference type="ARBA" id="ARBA00022759"/>
    </source>
</evidence>
<dbReference type="GO" id="GO:0004519">
    <property type="term" value="F:endonuclease activity"/>
    <property type="evidence" value="ECO:0007669"/>
    <property type="project" value="UniProtKB-KW"/>
</dbReference>
<evidence type="ECO:0000256" key="1">
    <source>
        <dbReference type="ARBA" id="ARBA00008172"/>
    </source>
</evidence>
<comment type="similarity">
    <text evidence="1">Belongs to the YoeB family.</text>
</comment>
<dbReference type="Proteomes" id="UP000559117">
    <property type="component" value="Unassembled WGS sequence"/>
</dbReference>
<evidence type="ECO:0000256" key="2">
    <source>
        <dbReference type="ARBA" id="ARBA00022649"/>
    </source>
</evidence>
<comment type="caution">
    <text evidence="8">The sequence shown here is derived from an EMBL/GenBank/DDBJ whole genome shotgun (WGS) entry which is preliminary data.</text>
</comment>
<dbReference type="GO" id="GO:0016787">
    <property type="term" value="F:hydrolase activity"/>
    <property type="evidence" value="ECO:0007669"/>
    <property type="project" value="UniProtKB-KW"/>
</dbReference>
<keyword evidence="2" id="KW-1277">Toxin-antitoxin system</keyword>
<proteinExistence type="inferred from homology"/>
<dbReference type="PANTHER" id="PTHR38039">
    <property type="entry name" value="TOXIN YOEB"/>
    <property type="match status" value="1"/>
</dbReference>
<dbReference type="GO" id="GO:0006401">
    <property type="term" value="P:RNA catabolic process"/>
    <property type="evidence" value="ECO:0007669"/>
    <property type="project" value="InterPro"/>
</dbReference>
<evidence type="ECO:0000256" key="6">
    <source>
        <dbReference type="ARBA" id="ARBA00030388"/>
    </source>
</evidence>
<accession>A0A840UHZ8</accession>
<gene>
    <name evidence="8" type="ORF">HNR32_000291</name>
</gene>
<dbReference type="GO" id="GO:0045892">
    <property type="term" value="P:negative regulation of DNA-templated transcription"/>
    <property type="evidence" value="ECO:0007669"/>
    <property type="project" value="TreeGrafter"/>
</dbReference>
<reference evidence="8 9" key="1">
    <citation type="submission" date="2020-08" db="EMBL/GenBank/DDBJ databases">
        <title>Genomic Encyclopedia of Type Strains, Phase IV (KMG-IV): sequencing the most valuable type-strain genomes for metagenomic binning, comparative biology and taxonomic classification.</title>
        <authorList>
            <person name="Goeker M."/>
        </authorList>
    </citation>
    <scope>NUCLEOTIDE SEQUENCE [LARGE SCALE GENOMIC DNA]</scope>
    <source>
        <strain evidence="8 9">DSM 24661</strain>
    </source>
</reference>
<name>A0A840UHZ8_9FIRM</name>
<protein>
    <recommendedName>
        <fullName evidence="7">Endoribonuclease YoeB</fullName>
    </recommendedName>
    <alternativeName>
        <fullName evidence="6">Putative mRNA interferase YoeB</fullName>
    </alternativeName>
</protein>
<organism evidence="8 9">
    <name type="scientific">Pectinatus brassicae</name>
    <dbReference type="NCBI Taxonomy" id="862415"/>
    <lineage>
        <taxon>Bacteria</taxon>
        <taxon>Bacillati</taxon>
        <taxon>Bacillota</taxon>
        <taxon>Negativicutes</taxon>
        <taxon>Selenomonadales</taxon>
        <taxon>Selenomonadaceae</taxon>
        <taxon>Pectinatus</taxon>
    </lineage>
</organism>
<dbReference type="PANTHER" id="PTHR38039:SF1">
    <property type="entry name" value="TOXIN YOEB"/>
    <property type="match status" value="1"/>
</dbReference>
<evidence type="ECO:0000313" key="9">
    <source>
        <dbReference type="Proteomes" id="UP000559117"/>
    </source>
</evidence>
<dbReference type="Pfam" id="PF06769">
    <property type="entry name" value="YoeB_toxin"/>
    <property type="match status" value="1"/>
</dbReference>
<dbReference type="Gene3D" id="3.30.2310.20">
    <property type="entry name" value="RelE-like"/>
    <property type="match status" value="1"/>
</dbReference>
<keyword evidence="4" id="KW-0255">Endonuclease</keyword>
<dbReference type="NCBIfam" id="TIGR02116">
    <property type="entry name" value="toxin_Txe_YoeB"/>
    <property type="match status" value="1"/>
</dbReference>
<dbReference type="NCBIfam" id="TIGR02385">
    <property type="entry name" value="RelE_StbE"/>
    <property type="match status" value="1"/>
</dbReference>
<evidence type="ECO:0000256" key="7">
    <source>
        <dbReference type="ARBA" id="ARBA00050056"/>
    </source>
</evidence>
<dbReference type="EMBL" id="JACHFH010000002">
    <property type="protein sequence ID" value="MBB5335177.1"/>
    <property type="molecule type" value="Genomic_DNA"/>
</dbReference>
<sequence>MYKILYHKKAIKDIQKLKSANLDKKAKNIIEVIKENPFENPPPYEKLVGDLTGFYSRRINVQHRLVYDVVEVEKTVKIYRMWTHYE</sequence>
<evidence type="ECO:0000256" key="3">
    <source>
        <dbReference type="ARBA" id="ARBA00022722"/>
    </source>
</evidence>
<keyword evidence="3" id="KW-0540">Nuclease</keyword>
<evidence type="ECO:0000313" key="8">
    <source>
        <dbReference type="EMBL" id="MBB5335177.1"/>
    </source>
</evidence>
<dbReference type="InterPro" id="IPR035093">
    <property type="entry name" value="RelE/ParE_toxin_dom_sf"/>
</dbReference>
<keyword evidence="5" id="KW-0378">Hydrolase</keyword>
<dbReference type="InterPro" id="IPR007712">
    <property type="entry name" value="RelE/ParE_toxin"/>
</dbReference>
<dbReference type="InterPro" id="IPR009614">
    <property type="entry name" value="YoeB_toxin"/>
</dbReference>
<dbReference type="SUPFAM" id="SSF143011">
    <property type="entry name" value="RelE-like"/>
    <property type="match status" value="1"/>
</dbReference>
<evidence type="ECO:0000256" key="5">
    <source>
        <dbReference type="ARBA" id="ARBA00022801"/>
    </source>
</evidence>